<keyword evidence="3" id="KW-0378">Hydrolase</keyword>
<evidence type="ECO:0000256" key="5">
    <source>
        <dbReference type="SAM" id="Phobius"/>
    </source>
</evidence>
<reference evidence="7" key="1">
    <citation type="submission" date="2016-01" db="EMBL/GenBank/DDBJ databases">
        <title>Reference transcriptome for the parasite Schistocephalus solidus: insights into the molecular evolution of parasitism.</title>
        <authorList>
            <person name="Hebert F.O."/>
            <person name="Grambauer S."/>
            <person name="Barber I."/>
            <person name="Landry C.R."/>
            <person name="Aubin-Horth N."/>
        </authorList>
    </citation>
    <scope>NUCLEOTIDE SEQUENCE</scope>
</reference>
<comment type="function">
    <text evidence="4">Exoribonuclease involved in ribosome biosynthesis. Involved in the processing of ITS1, the internal transcribed spacer localized between the 18S and 5.8S rRNAs.</text>
</comment>
<dbReference type="GO" id="GO:0003676">
    <property type="term" value="F:nucleic acid binding"/>
    <property type="evidence" value="ECO:0007669"/>
    <property type="project" value="InterPro"/>
</dbReference>
<evidence type="ECO:0000256" key="3">
    <source>
        <dbReference type="ARBA" id="ARBA00022801"/>
    </source>
</evidence>
<dbReference type="GO" id="GO:0005634">
    <property type="term" value="C:nucleus"/>
    <property type="evidence" value="ECO:0007669"/>
    <property type="project" value="TreeGrafter"/>
</dbReference>
<dbReference type="EMBL" id="GEEE01003744">
    <property type="protein sequence ID" value="JAP59481.1"/>
    <property type="molecule type" value="Transcribed_RNA"/>
</dbReference>
<sequence>MAYALDCEMIAVSLPSSKKLKSIAARVSIVDSYGMVVIDEYCQPPYEVYSYNTDYSGITPDNLIGKMSYAELRSIVSSLIENRLIVGHDLKNDFRALDINHPREFRFDTANDRTLRELANLPIDKKPKLARLTYRLTGRIIQLDTHDSVEDARAAMVLYNIVSQRRLSVHPMVVLRISNSMLPTQERVHDFVYESARAPMISQKTASPRSRNTASRSLVTRIQNWIQNLQILVFLVLLATLLCQLFSSKQAS</sequence>
<dbReference type="AlphaFoldDB" id="A0A0V0J1B8"/>
<evidence type="ECO:0000256" key="1">
    <source>
        <dbReference type="ARBA" id="ARBA00022552"/>
    </source>
</evidence>
<dbReference type="InterPro" id="IPR013520">
    <property type="entry name" value="Ribonucl_H"/>
</dbReference>
<keyword evidence="1" id="KW-0698">rRNA processing</keyword>
<evidence type="ECO:0000313" key="7">
    <source>
        <dbReference type="EMBL" id="JAP59481.1"/>
    </source>
</evidence>
<evidence type="ECO:0000256" key="2">
    <source>
        <dbReference type="ARBA" id="ARBA00022722"/>
    </source>
</evidence>
<dbReference type="GO" id="GO:0004527">
    <property type="term" value="F:exonuclease activity"/>
    <property type="evidence" value="ECO:0007669"/>
    <property type="project" value="UniProtKB-KW"/>
</dbReference>
<organism evidence="7">
    <name type="scientific">Schistocephalus solidus</name>
    <name type="common">Tapeworm</name>
    <dbReference type="NCBI Taxonomy" id="70667"/>
    <lineage>
        <taxon>Eukaryota</taxon>
        <taxon>Metazoa</taxon>
        <taxon>Spiralia</taxon>
        <taxon>Lophotrochozoa</taxon>
        <taxon>Platyhelminthes</taxon>
        <taxon>Cestoda</taxon>
        <taxon>Eucestoda</taxon>
        <taxon>Diphyllobothriidea</taxon>
        <taxon>Diphyllobothriidae</taxon>
        <taxon>Schistocephalus</taxon>
    </lineage>
</organism>
<gene>
    <name evidence="7" type="primary">REXO4</name>
    <name evidence="7" type="ORF">TR91040</name>
</gene>
<keyword evidence="2" id="KW-0540">Nuclease</keyword>
<feature type="domain" description="Exonuclease" evidence="6">
    <location>
        <begin position="1"/>
        <end position="168"/>
    </location>
</feature>
<feature type="transmembrane region" description="Helical" evidence="5">
    <location>
        <begin position="225"/>
        <end position="246"/>
    </location>
</feature>
<keyword evidence="5" id="KW-1133">Transmembrane helix</keyword>
<dbReference type="Pfam" id="PF00929">
    <property type="entry name" value="RNase_T"/>
    <property type="match status" value="1"/>
</dbReference>
<keyword evidence="5" id="KW-0812">Transmembrane</keyword>
<dbReference type="PANTHER" id="PTHR12801:SF45">
    <property type="entry name" value="RNA EXONUCLEASE 4"/>
    <property type="match status" value="1"/>
</dbReference>
<dbReference type="GO" id="GO:0006364">
    <property type="term" value="P:rRNA processing"/>
    <property type="evidence" value="ECO:0007669"/>
    <property type="project" value="UniProtKB-KW"/>
</dbReference>
<dbReference type="EMBL" id="GEEE01013552">
    <property type="protein sequence ID" value="JAP49673.1"/>
    <property type="molecule type" value="Transcribed_RNA"/>
</dbReference>
<dbReference type="Gene3D" id="3.30.420.10">
    <property type="entry name" value="Ribonuclease H-like superfamily/Ribonuclease H"/>
    <property type="match status" value="1"/>
</dbReference>
<dbReference type="InterPro" id="IPR047021">
    <property type="entry name" value="REXO1/3/4-like"/>
</dbReference>
<dbReference type="SMART" id="SM00479">
    <property type="entry name" value="EXOIII"/>
    <property type="match status" value="1"/>
</dbReference>
<dbReference type="InterPro" id="IPR012337">
    <property type="entry name" value="RNaseH-like_sf"/>
</dbReference>
<dbReference type="InterPro" id="IPR036397">
    <property type="entry name" value="RNaseH_sf"/>
</dbReference>
<evidence type="ECO:0000259" key="6">
    <source>
        <dbReference type="SMART" id="SM00479"/>
    </source>
</evidence>
<dbReference type="PANTHER" id="PTHR12801">
    <property type="entry name" value="RNA EXONUCLEASE REXO1 / RECO3 FAMILY MEMBER-RELATED"/>
    <property type="match status" value="1"/>
</dbReference>
<keyword evidence="5" id="KW-0472">Membrane</keyword>
<evidence type="ECO:0000256" key="4">
    <source>
        <dbReference type="ARBA" id="ARBA00025599"/>
    </source>
</evidence>
<accession>A0A0V0J1B8</accession>
<name>A0A0V0J1B8_SCHSO</name>
<dbReference type="SUPFAM" id="SSF53098">
    <property type="entry name" value="Ribonuclease H-like"/>
    <property type="match status" value="1"/>
</dbReference>
<protein>
    <submittedName>
        <fullName evidence="7">RNA exonuclease 4</fullName>
    </submittedName>
</protein>
<proteinExistence type="predicted"/>
<keyword evidence="7" id="KW-0269">Exonuclease</keyword>